<comment type="catalytic activity">
    <reaction evidence="8 9">
        <text>D-glyceraldehyde 3-phosphate = dihydroxyacetone phosphate</text>
        <dbReference type="Rhea" id="RHEA:18585"/>
        <dbReference type="ChEBI" id="CHEBI:57642"/>
        <dbReference type="ChEBI" id="CHEBI:59776"/>
        <dbReference type="EC" id="5.3.1.1"/>
    </reaction>
</comment>
<feature type="active site" description="Proton acceptor" evidence="8">
    <location>
        <position position="169"/>
    </location>
</feature>
<comment type="pathway">
    <text evidence="8 9">Carbohydrate biosynthesis; gluconeogenesis.</text>
</comment>
<dbReference type="GO" id="GO:0004807">
    <property type="term" value="F:triose-phosphate isomerase activity"/>
    <property type="evidence" value="ECO:0007669"/>
    <property type="project" value="UniProtKB-UniRule"/>
</dbReference>
<dbReference type="UniPathway" id="UPA00138"/>
<feature type="active site" description="Electrophile" evidence="8">
    <location>
        <position position="97"/>
    </location>
</feature>
<dbReference type="PANTHER" id="PTHR21139:SF42">
    <property type="entry name" value="TRIOSEPHOSPHATE ISOMERASE"/>
    <property type="match status" value="1"/>
</dbReference>
<dbReference type="PROSITE" id="PS00171">
    <property type="entry name" value="TIM_1"/>
    <property type="match status" value="1"/>
</dbReference>
<dbReference type="CDD" id="cd00311">
    <property type="entry name" value="TIM"/>
    <property type="match status" value="1"/>
</dbReference>
<comment type="pathway">
    <text evidence="1 8 9">Carbohydrate degradation; glycolysis; D-glyceraldehyde 3-phosphate from glycerone phosphate: step 1/1.</text>
</comment>
<dbReference type="OrthoDB" id="9809429at2"/>
<dbReference type="GO" id="GO:0006094">
    <property type="term" value="P:gluconeogenesis"/>
    <property type="evidence" value="ECO:0007669"/>
    <property type="project" value="UniProtKB-UniRule"/>
</dbReference>
<proteinExistence type="inferred from homology"/>
<dbReference type="SUPFAM" id="SSF51351">
    <property type="entry name" value="Triosephosphate isomerase (TIM)"/>
    <property type="match status" value="1"/>
</dbReference>
<accession>A0A4Y8UGC1</accession>
<dbReference type="HAMAP" id="MF_00147_B">
    <property type="entry name" value="TIM_B"/>
    <property type="match status" value="1"/>
</dbReference>
<dbReference type="GO" id="GO:0019563">
    <property type="term" value="P:glycerol catabolic process"/>
    <property type="evidence" value="ECO:0007669"/>
    <property type="project" value="TreeGrafter"/>
</dbReference>
<evidence type="ECO:0000256" key="6">
    <source>
        <dbReference type="ARBA" id="ARBA00023152"/>
    </source>
</evidence>
<comment type="subunit">
    <text evidence="8 9">Homodimer.</text>
</comment>
<feature type="binding site" evidence="8">
    <location>
        <begin position="231"/>
        <end position="232"/>
    </location>
    <ligand>
        <name>substrate</name>
    </ligand>
</feature>
<evidence type="ECO:0000256" key="5">
    <source>
        <dbReference type="ARBA" id="ARBA00022490"/>
    </source>
</evidence>
<dbReference type="InterPro" id="IPR013785">
    <property type="entry name" value="Aldolase_TIM"/>
</dbReference>
<dbReference type="PROSITE" id="PS51440">
    <property type="entry name" value="TIM_2"/>
    <property type="match status" value="1"/>
</dbReference>
<evidence type="ECO:0000256" key="3">
    <source>
        <dbReference type="ARBA" id="ARBA00007422"/>
    </source>
</evidence>
<dbReference type="UniPathway" id="UPA00109">
    <property type="reaction ID" value="UER00189"/>
</dbReference>
<keyword evidence="5 8" id="KW-0963">Cytoplasm</keyword>
<protein>
    <recommendedName>
        <fullName evidence="8 9">Triosephosphate isomerase</fullName>
        <shortName evidence="8">TIM</shortName>
        <shortName evidence="8">TPI</shortName>
        <ecNumber evidence="8 9">5.3.1.1</ecNumber>
    </recommendedName>
    <alternativeName>
        <fullName evidence="8">Triose-phosphate isomerase</fullName>
    </alternativeName>
</protein>
<dbReference type="Gene3D" id="3.20.20.70">
    <property type="entry name" value="Aldolase class I"/>
    <property type="match status" value="1"/>
</dbReference>
<keyword evidence="7 8" id="KW-0413">Isomerase</keyword>
<evidence type="ECO:0000256" key="2">
    <source>
        <dbReference type="ARBA" id="ARBA00004939"/>
    </source>
</evidence>
<organism evidence="10 11">
    <name type="scientific">Gammaproteobacteria bacterium LSUCC0057</name>
    <dbReference type="NCBI Taxonomy" id="2559237"/>
    <lineage>
        <taxon>Bacteria</taxon>
        <taxon>Pseudomonadati</taxon>
        <taxon>Pseudomonadota</taxon>
        <taxon>Gammaproteobacteria</taxon>
        <taxon>Cellvibrionales</taxon>
        <taxon>Porticoccaceae</taxon>
        <taxon>SAR92 clade</taxon>
    </lineage>
</organism>
<gene>
    <name evidence="8" type="primary">tpiA</name>
    <name evidence="10" type="ORF">E3W66_09085</name>
</gene>
<comment type="similarity">
    <text evidence="3 8 9">Belongs to the triosephosphate isomerase family.</text>
</comment>
<sequence length="249" mass="25594">MNNDRTPLVAANWKMNGDRAMARQLVNALVECVNGGCSAELVVFPPAILVDSVVAAAASCVGVGLQNVSQHSSGAFTGELSVGMAAEAGCRWSLVGHSERRALYGETDLQVAAKFVALQAGGLNPVLCVGETLEQREAGHTEQVVAAQLAAVVQLAGVSAVAAAVIAYEPVWAIGTGVTASPDQAQAVHKFIRQQLGEQGQTTRILYGGSVNASNAKALFSQPDIDGGLVGGASLDAQEFINVVNAAER</sequence>
<name>A0A4Y8UGC1_9GAMM</name>
<dbReference type="InterPro" id="IPR000652">
    <property type="entry name" value="Triosephosphate_isomerase"/>
</dbReference>
<dbReference type="Proteomes" id="UP000298133">
    <property type="component" value="Unassembled WGS sequence"/>
</dbReference>
<dbReference type="FunFam" id="3.20.20.70:FF:000016">
    <property type="entry name" value="Triosephosphate isomerase"/>
    <property type="match status" value="1"/>
</dbReference>
<evidence type="ECO:0000256" key="8">
    <source>
        <dbReference type="HAMAP-Rule" id="MF_00147"/>
    </source>
</evidence>
<dbReference type="NCBIfam" id="TIGR00419">
    <property type="entry name" value="tim"/>
    <property type="match status" value="1"/>
</dbReference>
<evidence type="ECO:0000256" key="1">
    <source>
        <dbReference type="ARBA" id="ARBA00004680"/>
    </source>
</evidence>
<evidence type="ECO:0000256" key="9">
    <source>
        <dbReference type="RuleBase" id="RU363013"/>
    </source>
</evidence>
<comment type="subcellular location">
    <subcellularLocation>
        <location evidence="8 9">Cytoplasm</location>
    </subcellularLocation>
</comment>
<evidence type="ECO:0000313" key="10">
    <source>
        <dbReference type="EMBL" id="TFH67171.1"/>
    </source>
</evidence>
<feature type="binding site" evidence="8">
    <location>
        <begin position="12"/>
        <end position="14"/>
    </location>
    <ligand>
        <name>substrate</name>
    </ligand>
</feature>
<comment type="caution">
    <text evidence="10">The sequence shown here is derived from an EMBL/GenBank/DDBJ whole genome shotgun (WGS) entry which is preliminary data.</text>
</comment>
<dbReference type="EMBL" id="SPIA01000004">
    <property type="protein sequence ID" value="TFH67171.1"/>
    <property type="molecule type" value="Genomic_DNA"/>
</dbReference>
<reference evidence="10 11" key="1">
    <citation type="submission" date="2019-03" db="EMBL/GenBank/DDBJ databases">
        <title>Draft genome of Gammaproteobacteria bacterium LSUCC0057, a member of the SAR92 clade.</title>
        <authorList>
            <person name="Lanclos V.C."/>
            <person name="Doiron C."/>
            <person name="Henson M.W."/>
            <person name="Thrash J.C."/>
        </authorList>
    </citation>
    <scope>NUCLEOTIDE SEQUENCE [LARGE SCALE GENOMIC DNA]</scope>
    <source>
        <strain evidence="10 11">LSUCC0057</strain>
    </source>
</reference>
<dbReference type="GO" id="GO:0005829">
    <property type="term" value="C:cytosol"/>
    <property type="evidence" value="ECO:0007669"/>
    <property type="project" value="TreeGrafter"/>
</dbReference>
<feature type="binding site" evidence="8">
    <location>
        <position position="175"/>
    </location>
    <ligand>
        <name>substrate</name>
    </ligand>
</feature>
<comment type="function">
    <text evidence="8">Involved in the gluconeogenesis. Catalyzes stereospecifically the conversion of dihydroxyacetone phosphate (DHAP) to D-glyceraldehyde-3-phosphate (G3P).</text>
</comment>
<dbReference type="Pfam" id="PF00121">
    <property type="entry name" value="TIM"/>
    <property type="match status" value="1"/>
</dbReference>
<dbReference type="InterPro" id="IPR020861">
    <property type="entry name" value="Triosephosphate_isomerase_AS"/>
</dbReference>
<keyword evidence="11" id="KW-1185">Reference proteome</keyword>
<evidence type="ECO:0000313" key="11">
    <source>
        <dbReference type="Proteomes" id="UP000298133"/>
    </source>
</evidence>
<keyword evidence="4 8" id="KW-0312">Gluconeogenesis</keyword>
<evidence type="ECO:0000256" key="7">
    <source>
        <dbReference type="ARBA" id="ARBA00023235"/>
    </source>
</evidence>
<dbReference type="AlphaFoldDB" id="A0A4Y8UGC1"/>
<dbReference type="EC" id="5.3.1.1" evidence="8 9"/>
<keyword evidence="6 8" id="KW-0324">Glycolysis</keyword>
<dbReference type="InterPro" id="IPR035990">
    <property type="entry name" value="TIM_sf"/>
</dbReference>
<comment type="pathway">
    <text evidence="2">Carbohydrate metabolism; erythritol degradation.</text>
</comment>
<feature type="binding site" evidence="8">
    <location>
        <position position="210"/>
    </location>
    <ligand>
        <name>substrate</name>
    </ligand>
</feature>
<evidence type="ECO:0000256" key="4">
    <source>
        <dbReference type="ARBA" id="ARBA00022432"/>
    </source>
</evidence>
<dbReference type="PANTHER" id="PTHR21139">
    <property type="entry name" value="TRIOSEPHOSPHATE ISOMERASE"/>
    <property type="match status" value="1"/>
</dbReference>
<dbReference type="GO" id="GO:0006096">
    <property type="term" value="P:glycolytic process"/>
    <property type="evidence" value="ECO:0007669"/>
    <property type="project" value="UniProtKB-UniRule"/>
</dbReference>
<dbReference type="GO" id="GO:0046166">
    <property type="term" value="P:glyceraldehyde-3-phosphate biosynthetic process"/>
    <property type="evidence" value="ECO:0007669"/>
    <property type="project" value="TreeGrafter"/>
</dbReference>
<dbReference type="InterPro" id="IPR022896">
    <property type="entry name" value="TrioseP_Isoase_bac/euk"/>
</dbReference>